<dbReference type="PANTHER" id="PTHR42648:SF28">
    <property type="entry name" value="TRANSPOSON-ENCODED PROTEIN WITH RIBONUCLEASE H-LIKE AND RETROVIRUS ZINC FINGER-LIKE DOMAINS"/>
    <property type="match status" value="1"/>
</dbReference>
<keyword evidence="1" id="KW-0645">Protease</keyword>
<dbReference type="Pfam" id="PF22936">
    <property type="entry name" value="Pol_BBD"/>
    <property type="match status" value="1"/>
</dbReference>
<dbReference type="InterPro" id="IPR012337">
    <property type="entry name" value="RNaseH-like_sf"/>
</dbReference>
<dbReference type="Pfam" id="PF25597">
    <property type="entry name" value="SH3_retrovirus"/>
    <property type="match status" value="1"/>
</dbReference>
<dbReference type="Proteomes" id="UP000494256">
    <property type="component" value="Unassembled WGS sequence"/>
</dbReference>
<dbReference type="GO" id="GO:0006508">
    <property type="term" value="P:proteolysis"/>
    <property type="evidence" value="ECO:0007669"/>
    <property type="project" value="UniProtKB-KW"/>
</dbReference>
<dbReference type="InterPro" id="IPR039537">
    <property type="entry name" value="Retrotran_Ty1/copia-like"/>
</dbReference>
<feature type="domain" description="CCHC-type" evidence="3">
    <location>
        <begin position="211"/>
        <end position="226"/>
    </location>
</feature>
<dbReference type="Pfam" id="PF14223">
    <property type="entry name" value="Retrotran_gag_2"/>
    <property type="match status" value="1"/>
</dbReference>
<keyword evidence="2" id="KW-0863">Zinc-finger</keyword>
<dbReference type="InterPro" id="IPR057670">
    <property type="entry name" value="SH3_retrovirus"/>
</dbReference>
<dbReference type="CDD" id="cd09272">
    <property type="entry name" value="RNase_HI_RT_Ty1"/>
    <property type="match status" value="1"/>
</dbReference>
<keyword evidence="2" id="KW-0862">Zinc</keyword>
<dbReference type="SUPFAM" id="SSF57756">
    <property type="entry name" value="Retrovirus zinc finger-like domains"/>
    <property type="match status" value="1"/>
</dbReference>
<dbReference type="PANTHER" id="PTHR42648">
    <property type="entry name" value="TRANSPOSASE, PUTATIVE-RELATED"/>
    <property type="match status" value="1"/>
</dbReference>
<evidence type="ECO:0000256" key="2">
    <source>
        <dbReference type="PROSITE-ProRule" id="PRU00047"/>
    </source>
</evidence>
<dbReference type="PROSITE" id="PS50994">
    <property type="entry name" value="INTEGRASE"/>
    <property type="match status" value="1"/>
</dbReference>
<dbReference type="Pfam" id="PF13976">
    <property type="entry name" value="gag_pre-integrs"/>
    <property type="match status" value="1"/>
</dbReference>
<keyword evidence="2" id="KW-0479">Metal-binding</keyword>
<dbReference type="PROSITE" id="PS50158">
    <property type="entry name" value="ZF_CCHC"/>
    <property type="match status" value="1"/>
</dbReference>
<keyword evidence="1" id="KW-0378">Hydrolase</keyword>
<dbReference type="Pfam" id="PF00098">
    <property type="entry name" value="zf-CCHC"/>
    <property type="match status" value="1"/>
</dbReference>
<dbReference type="InterPro" id="IPR054722">
    <property type="entry name" value="PolX-like_BBD"/>
</dbReference>
<dbReference type="SUPFAM" id="SSF53098">
    <property type="entry name" value="Ribonuclease H-like"/>
    <property type="match status" value="1"/>
</dbReference>
<evidence type="ECO:0008006" key="7">
    <source>
        <dbReference type="Google" id="ProtNLM"/>
    </source>
</evidence>
<proteinExistence type="predicted"/>
<comment type="caution">
    <text evidence="5">The sequence shown here is derived from an EMBL/GenBank/DDBJ whole genome shotgun (WGS) entry which is preliminary data.</text>
</comment>
<dbReference type="InterPro" id="IPR025724">
    <property type="entry name" value="GAG-pre-integrase_dom"/>
</dbReference>
<feature type="domain" description="Integrase catalytic" evidence="4">
    <location>
        <begin position="485"/>
        <end position="662"/>
    </location>
</feature>
<evidence type="ECO:0000259" key="4">
    <source>
        <dbReference type="PROSITE" id="PS50994"/>
    </source>
</evidence>
<dbReference type="Pfam" id="PF00665">
    <property type="entry name" value="rve"/>
    <property type="match status" value="1"/>
</dbReference>
<dbReference type="OrthoDB" id="1929813at2759"/>
<evidence type="ECO:0000259" key="3">
    <source>
        <dbReference type="PROSITE" id="PS50158"/>
    </source>
</evidence>
<evidence type="ECO:0000313" key="6">
    <source>
        <dbReference type="Proteomes" id="UP000494256"/>
    </source>
</evidence>
<dbReference type="Gene3D" id="3.30.420.10">
    <property type="entry name" value="Ribonuclease H-like superfamily/Ribonuclease H"/>
    <property type="match status" value="1"/>
</dbReference>
<name>A0A8S0ZMG2_ARCPL</name>
<protein>
    <recommendedName>
        <fullName evidence="7">Retrovirus-related Pol polyprotein from transposon TNT 1-94</fullName>
    </recommendedName>
</protein>
<dbReference type="AlphaFoldDB" id="A0A8S0ZMG2"/>
<dbReference type="InterPro" id="IPR001584">
    <property type="entry name" value="Integrase_cat-core"/>
</dbReference>
<dbReference type="GO" id="GO:0008270">
    <property type="term" value="F:zinc ion binding"/>
    <property type="evidence" value="ECO:0007669"/>
    <property type="project" value="UniProtKB-KW"/>
</dbReference>
<dbReference type="InterPro" id="IPR036875">
    <property type="entry name" value="Znf_CCHC_sf"/>
</dbReference>
<gene>
    <name evidence="5" type="ORF">APLA_LOCUS6267</name>
</gene>
<dbReference type="EMBL" id="CADEBD010000293">
    <property type="protein sequence ID" value="CAB3233857.1"/>
    <property type="molecule type" value="Genomic_DNA"/>
</dbReference>
<sequence>MAAKNCEINIPIFDGSEYHNWKIRMFKFLQFKNCKDVVERAKRSTDDGKWIERDIQATNYIYCGITNKQLEYISELETAYEIIKKFDEMYLKKSTALQIVCRHNLESIKLKNFTEVTSFFDHFEKAVNELKQAGATITEQEKLNYMLKALPGSYSYLGDLIDILPENDRNVDYLKSKIKLKMSENESAAPVHDSSNAFRAEARPYQSKINCYGCGKPGHIKKDCRSANMTRGRGRGFSGYRGRGFTGYRGHVSNNIRNFNRGKVNYHQNNNESQGNNFHTTVANSTHLTKENDKQMKGQIEWLLDSGCTDHIINTEEYFDACETLEKPVKVKIGDGTILEATKVGNIETYFRVYGKKCEVTLTKVFYVKRMKANLLSYSKITDQHSIVSRGRLSKIYNKNGNVIAVAIKDERLYKMTSYMKVQDEKLQANVNMCNMTIKEKLHRTLGHINFNNLKIMCRNESLDGLPKRIENEYLKCATCIQNKMHNLPFQNNRRKAEEILEIVHTDVNGPHQTTGYNGEKYFLSFIDDYSKLTKVYCIKTKDEVCDYLIQYVNEVQNLTGKMIKELRCDNGKEYMNARVFRFAKEKGIVIKPCPAYVHELNGTAERYNRSLMDIARCLLYEAKVDRRFWPEVIMSAAYLKNRTLTNNIGFKTPYEIFFNRRPSVKNLKMYGSKVFVRVPEERRRSKWDKKADIGILLGYTDTGYRVLINNRVIIARHCDIIEEDVTLCGFDDEKENKIIEKEKEDLTTTNEEEKNMISMEKENTHEINNDEIREKEEGLIGRGKRQIKHPKRFDEEFVKIYEDNSGAIAISKYGNFTKNSKHIEVHYHFIHEYVKQGNIEVVKIESENNVADIFTKALGNVKYIKFRDMLNVKE</sequence>
<dbReference type="InterPro" id="IPR036397">
    <property type="entry name" value="RNaseH_sf"/>
</dbReference>
<reference evidence="5 6" key="1">
    <citation type="submission" date="2020-04" db="EMBL/GenBank/DDBJ databases">
        <authorList>
            <person name="Wallbank WR R."/>
            <person name="Pardo Diaz C."/>
            <person name="Kozak K."/>
            <person name="Martin S."/>
            <person name="Jiggins C."/>
            <person name="Moest M."/>
            <person name="Warren A I."/>
            <person name="Byers J.R.P. K."/>
            <person name="Montejo-Kovacevich G."/>
            <person name="Yen C E."/>
        </authorList>
    </citation>
    <scope>NUCLEOTIDE SEQUENCE [LARGE SCALE GENOMIC DNA]</scope>
</reference>
<dbReference type="Gene3D" id="4.10.60.10">
    <property type="entry name" value="Zinc finger, CCHC-type"/>
    <property type="match status" value="1"/>
</dbReference>
<evidence type="ECO:0000256" key="1">
    <source>
        <dbReference type="ARBA" id="ARBA00022670"/>
    </source>
</evidence>
<dbReference type="SMART" id="SM00343">
    <property type="entry name" value="ZnF_C2HC"/>
    <property type="match status" value="1"/>
</dbReference>
<dbReference type="InterPro" id="IPR001878">
    <property type="entry name" value="Znf_CCHC"/>
</dbReference>
<evidence type="ECO:0000313" key="5">
    <source>
        <dbReference type="EMBL" id="CAB3233857.1"/>
    </source>
</evidence>
<dbReference type="GO" id="GO:0003676">
    <property type="term" value="F:nucleic acid binding"/>
    <property type="evidence" value="ECO:0007669"/>
    <property type="project" value="InterPro"/>
</dbReference>
<organism evidence="5 6">
    <name type="scientific">Arctia plantaginis</name>
    <name type="common">Wood tiger moth</name>
    <name type="synonym">Phalaena plantaginis</name>
    <dbReference type="NCBI Taxonomy" id="874455"/>
    <lineage>
        <taxon>Eukaryota</taxon>
        <taxon>Metazoa</taxon>
        <taxon>Ecdysozoa</taxon>
        <taxon>Arthropoda</taxon>
        <taxon>Hexapoda</taxon>
        <taxon>Insecta</taxon>
        <taxon>Pterygota</taxon>
        <taxon>Neoptera</taxon>
        <taxon>Endopterygota</taxon>
        <taxon>Lepidoptera</taxon>
        <taxon>Glossata</taxon>
        <taxon>Ditrysia</taxon>
        <taxon>Noctuoidea</taxon>
        <taxon>Erebidae</taxon>
        <taxon>Arctiinae</taxon>
        <taxon>Arctia</taxon>
    </lineage>
</organism>
<dbReference type="GO" id="GO:0008233">
    <property type="term" value="F:peptidase activity"/>
    <property type="evidence" value="ECO:0007669"/>
    <property type="project" value="UniProtKB-KW"/>
</dbReference>
<accession>A0A8S0ZMG2</accession>
<dbReference type="GO" id="GO:0015074">
    <property type="term" value="P:DNA integration"/>
    <property type="evidence" value="ECO:0007669"/>
    <property type="project" value="InterPro"/>
</dbReference>